<gene>
    <name evidence="2" type="ORF">SAMN05444972_102128</name>
</gene>
<dbReference type="Proteomes" id="UP000198660">
    <property type="component" value="Unassembled WGS sequence"/>
</dbReference>
<evidence type="ECO:0000256" key="1">
    <source>
        <dbReference type="SAM" id="MobiDB-lite"/>
    </source>
</evidence>
<organism evidence="2 3">
    <name type="scientific">Marininema halotolerans</name>
    <dbReference type="NCBI Taxonomy" id="1155944"/>
    <lineage>
        <taxon>Bacteria</taxon>
        <taxon>Bacillati</taxon>
        <taxon>Bacillota</taxon>
        <taxon>Bacilli</taxon>
        <taxon>Bacillales</taxon>
        <taxon>Thermoactinomycetaceae</taxon>
        <taxon>Marininema</taxon>
    </lineage>
</organism>
<feature type="region of interest" description="Disordered" evidence="1">
    <location>
        <begin position="1"/>
        <end position="52"/>
    </location>
</feature>
<dbReference type="AlphaFoldDB" id="A0A1I6PTX0"/>
<accession>A0A1I6PTX0</accession>
<feature type="compositionally biased region" description="Basic and acidic residues" evidence="1">
    <location>
        <begin position="39"/>
        <end position="52"/>
    </location>
</feature>
<protein>
    <submittedName>
        <fullName evidence="2">Uncharacterized protein</fullName>
    </submittedName>
</protein>
<sequence>MKQQSRSHKEVRQGSGEQQRMEAEAKDVRNGIQVNADGAGDKKLEGPDRPST</sequence>
<evidence type="ECO:0000313" key="3">
    <source>
        <dbReference type="Proteomes" id="UP000198660"/>
    </source>
</evidence>
<reference evidence="3" key="1">
    <citation type="submission" date="2016-10" db="EMBL/GenBank/DDBJ databases">
        <authorList>
            <person name="Varghese N."/>
            <person name="Submissions S."/>
        </authorList>
    </citation>
    <scope>NUCLEOTIDE SEQUENCE [LARGE SCALE GENOMIC DNA]</scope>
    <source>
        <strain evidence="3">DSM 45789</strain>
    </source>
</reference>
<dbReference type="RefSeq" id="WP_176391854.1">
    <property type="nucleotide sequence ID" value="NZ_FPAA01000002.1"/>
</dbReference>
<keyword evidence="3" id="KW-1185">Reference proteome</keyword>
<name>A0A1I6PTX0_9BACL</name>
<proteinExistence type="predicted"/>
<evidence type="ECO:0000313" key="2">
    <source>
        <dbReference type="EMBL" id="SFS43636.1"/>
    </source>
</evidence>
<feature type="compositionally biased region" description="Basic and acidic residues" evidence="1">
    <location>
        <begin position="19"/>
        <end position="29"/>
    </location>
</feature>
<dbReference type="EMBL" id="FPAA01000002">
    <property type="protein sequence ID" value="SFS43636.1"/>
    <property type="molecule type" value="Genomic_DNA"/>
</dbReference>